<name>A0A6P4IT76_DROKI</name>
<reference evidence="3" key="2">
    <citation type="submission" date="2025-08" db="UniProtKB">
        <authorList>
            <consortium name="RefSeq"/>
        </authorList>
    </citation>
    <scope>IDENTIFICATION</scope>
    <source>
        <strain evidence="3">14028-0561.14</strain>
        <tissue evidence="3">Whole fly</tissue>
    </source>
</reference>
<dbReference type="RefSeq" id="XP_017025663.1">
    <property type="nucleotide sequence ID" value="XM_017170174.3"/>
</dbReference>
<protein>
    <submittedName>
        <fullName evidence="3">Enolase-phosphatase E1</fullName>
    </submittedName>
</protein>
<feature type="region of interest" description="Disordered" evidence="1">
    <location>
        <begin position="1"/>
        <end position="197"/>
    </location>
</feature>
<dbReference type="Proteomes" id="UP001652661">
    <property type="component" value="Chromosome 2L"/>
</dbReference>
<gene>
    <name evidence="3" type="primary">w-cup</name>
</gene>
<dbReference type="AlphaFoldDB" id="A0A6P4IT76"/>
<keyword evidence="2" id="KW-1185">Reference proteome</keyword>
<evidence type="ECO:0000256" key="1">
    <source>
        <dbReference type="SAM" id="MobiDB-lite"/>
    </source>
</evidence>
<proteinExistence type="predicted"/>
<dbReference type="OrthoDB" id="7860247at2759"/>
<dbReference type="OMA" id="VAKMEYK"/>
<organism evidence="2 3">
    <name type="scientific">Drosophila kikkawai</name>
    <name type="common">Fruit fly</name>
    <dbReference type="NCBI Taxonomy" id="30033"/>
    <lineage>
        <taxon>Eukaryota</taxon>
        <taxon>Metazoa</taxon>
        <taxon>Ecdysozoa</taxon>
        <taxon>Arthropoda</taxon>
        <taxon>Hexapoda</taxon>
        <taxon>Insecta</taxon>
        <taxon>Pterygota</taxon>
        <taxon>Neoptera</taxon>
        <taxon>Endopterygota</taxon>
        <taxon>Diptera</taxon>
        <taxon>Brachycera</taxon>
        <taxon>Muscomorpha</taxon>
        <taxon>Ephydroidea</taxon>
        <taxon>Drosophilidae</taxon>
        <taxon>Drosophila</taxon>
        <taxon>Sophophora</taxon>
    </lineage>
</organism>
<accession>A0A6P4IT76</accession>
<evidence type="ECO:0000313" key="2">
    <source>
        <dbReference type="Proteomes" id="UP001652661"/>
    </source>
</evidence>
<evidence type="ECO:0000313" key="3">
    <source>
        <dbReference type="RefSeq" id="XP_017025663.1"/>
    </source>
</evidence>
<feature type="compositionally biased region" description="Polar residues" evidence="1">
    <location>
        <begin position="124"/>
        <end position="136"/>
    </location>
</feature>
<feature type="compositionally biased region" description="Polar residues" evidence="1">
    <location>
        <begin position="175"/>
        <end position="193"/>
    </location>
</feature>
<feature type="compositionally biased region" description="Basic and acidic residues" evidence="1">
    <location>
        <begin position="158"/>
        <end position="174"/>
    </location>
</feature>
<feature type="compositionally biased region" description="Polar residues" evidence="1">
    <location>
        <begin position="144"/>
        <end position="156"/>
    </location>
</feature>
<reference evidence="2" key="1">
    <citation type="submission" date="2025-05" db="UniProtKB">
        <authorList>
            <consortium name="RefSeq"/>
        </authorList>
    </citation>
    <scope>NUCLEOTIDE SEQUENCE [LARGE SCALE GENOMIC DNA]</scope>
    <source>
        <strain evidence="2">14028-0561.14</strain>
    </source>
</reference>
<feature type="compositionally biased region" description="Polar residues" evidence="1">
    <location>
        <begin position="97"/>
        <end position="109"/>
    </location>
</feature>
<feature type="compositionally biased region" description="Basic and acidic residues" evidence="1">
    <location>
        <begin position="1"/>
        <end position="56"/>
    </location>
</feature>
<sequence length="390" mass="44394">MEEPKFVEDNDILPADKIKAASADGEIKESFSPKPSDQEEVFKEEQAIPSAEREPEPQLNVEKLLDKTVKKSQKNNDSFEENPRKSSITLKNDDANNEISPAAVSNLSKQEQELNETMPVETPNIEQNHIQSQTEELSPKENSTETTLKSQTQAEEQNGDKKSTAAQDETRNLKENQTIEDQVTTTTSQAVQEQETKDTKLNTFEAVKEQKESVDTKLNTLQAVQEKKMEPKDTQLDAAKKPFIKEARGITPAENFVESSRKDRAKDILLEQENRKTWKTLLDEVNQVSSLSAFNTLYEKSSPVRSAKQLYKKKMQILRDNFTYRLGLLKQLKEAIKDKYRSEAQQLYSDYTTSKHRNRYLDINNKHSSDSQESLVTAPGESLMDLDTLG</sequence>